<feature type="signal peptide" evidence="1">
    <location>
        <begin position="1"/>
        <end position="20"/>
    </location>
</feature>
<feature type="chain" id="PRO_5041267707" evidence="1">
    <location>
        <begin position="21"/>
        <end position="218"/>
    </location>
</feature>
<protein>
    <submittedName>
        <fullName evidence="2">Uncharacterized protein</fullName>
    </submittedName>
</protein>
<keyword evidence="1" id="KW-0732">Signal</keyword>
<keyword evidence="3" id="KW-1185">Reference proteome</keyword>
<dbReference type="Proteomes" id="UP001178507">
    <property type="component" value="Unassembled WGS sequence"/>
</dbReference>
<evidence type="ECO:0000313" key="3">
    <source>
        <dbReference type="Proteomes" id="UP001178507"/>
    </source>
</evidence>
<evidence type="ECO:0000313" key="2">
    <source>
        <dbReference type="EMBL" id="CAJ1403779.1"/>
    </source>
</evidence>
<proteinExistence type="predicted"/>
<comment type="caution">
    <text evidence="2">The sequence shown here is derived from an EMBL/GenBank/DDBJ whole genome shotgun (WGS) entry which is preliminary data.</text>
</comment>
<name>A0AA36JES7_9DINO</name>
<evidence type="ECO:0000256" key="1">
    <source>
        <dbReference type="SAM" id="SignalP"/>
    </source>
</evidence>
<dbReference type="AlphaFoldDB" id="A0AA36JES7"/>
<accession>A0AA36JES7</accession>
<dbReference type="EMBL" id="CAUJNA010003509">
    <property type="protein sequence ID" value="CAJ1403779.1"/>
    <property type="molecule type" value="Genomic_DNA"/>
</dbReference>
<organism evidence="2 3">
    <name type="scientific">Effrenium voratum</name>
    <dbReference type="NCBI Taxonomy" id="2562239"/>
    <lineage>
        <taxon>Eukaryota</taxon>
        <taxon>Sar</taxon>
        <taxon>Alveolata</taxon>
        <taxon>Dinophyceae</taxon>
        <taxon>Suessiales</taxon>
        <taxon>Symbiodiniaceae</taxon>
        <taxon>Effrenium</taxon>
    </lineage>
</organism>
<gene>
    <name evidence="2" type="ORF">EVOR1521_LOCUS26369</name>
</gene>
<sequence length="218" mass="23325">MARSHALALLGLGFLSTRLAFLAFGGGLAPSRPAKATAPKVALQARGGGEYDVSDADIQNFYSALLTGNGGEPKKGTVLAELVVKFFHGEFMSSGFRRYSGQWKGPPPGTIGKLDIEVAMIGLKEQMKKPVLVTKGGVGYGVDERQKVVDDGKGWVWLAAEMSPGGLALEILQSVPYGKRALLVAKQSNTEELFNSVNWDVAMQNVEKTFGGPQIKQR</sequence>
<reference evidence="2" key="1">
    <citation type="submission" date="2023-08" db="EMBL/GenBank/DDBJ databases">
        <authorList>
            <person name="Chen Y."/>
            <person name="Shah S."/>
            <person name="Dougan E. K."/>
            <person name="Thang M."/>
            <person name="Chan C."/>
        </authorList>
    </citation>
    <scope>NUCLEOTIDE SEQUENCE</scope>
</reference>